<feature type="transmembrane region" description="Helical" evidence="6">
    <location>
        <begin position="684"/>
        <end position="703"/>
    </location>
</feature>
<keyword evidence="4 6" id="KW-1133">Transmembrane helix</keyword>
<keyword evidence="9" id="KW-1185">Reference proteome</keyword>
<evidence type="ECO:0000256" key="2">
    <source>
        <dbReference type="ARBA" id="ARBA00022475"/>
    </source>
</evidence>
<feature type="transmembrane region" description="Helical" evidence="6">
    <location>
        <begin position="309"/>
        <end position="336"/>
    </location>
</feature>
<accession>A0ABV5WPE0</accession>
<dbReference type="Gene3D" id="1.20.1640.10">
    <property type="entry name" value="Multidrug efflux transporter AcrB transmembrane domain"/>
    <property type="match status" value="2"/>
</dbReference>
<evidence type="ECO:0000256" key="5">
    <source>
        <dbReference type="ARBA" id="ARBA00023136"/>
    </source>
</evidence>
<evidence type="ECO:0000259" key="7">
    <source>
        <dbReference type="PROSITE" id="PS50156"/>
    </source>
</evidence>
<dbReference type="Pfam" id="PF03176">
    <property type="entry name" value="MMPL"/>
    <property type="match status" value="2"/>
</dbReference>
<dbReference type="InterPro" id="IPR000731">
    <property type="entry name" value="SSD"/>
</dbReference>
<feature type="transmembrane region" description="Helical" evidence="6">
    <location>
        <begin position="363"/>
        <end position="381"/>
    </location>
</feature>
<dbReference type="Proteomes" id="UP001589609">
    <property type="component" value="Unassembled WGS sequence"/>
</dbReference>
<dbReference type="InterPro" id="IPR004869">
    <property type="entry name" value="MMPL_dom"/>
</dbReference>
<evidence type="ECO:0000313" key="8">
    <source>
        <dbReference type="EMBL" id="MFB9762467.1"/>
    </source>
</evidence>
<reference evidence="8 9" key="1">
    <citation type="submission" date="2024-09" db="EMBL/GenBank/DDBJ databases">
        <authorList>
            <person name="Sun Q."/>
            <person name="Mori K."/>
        </authorList>
    </citation>
    <scope>NUCLEOTIDE SEQUENCE [LARGE SCALE GENOMIC DNA]</scope>
    <source>
        <strain evidence="8 9">JCM 11201</strain>
    </source>
</reference>
<evidence type="ECO:0000256" key="6">
    <source>
        <dbReference type="SAM" id="Phobius"/>
    </source>
</evidence>
<comment type="caution">
    <text evidence="8">The sequence shown here is derived from an EMBL/GenBank/DDBJ whole genome shotgun (WGS) entry which is preliminary data.</text>
</comment>
<sequence>MRTSVQKLDNWGNIGLLIHRFRFTCIIALLVLAAVLGYFAPSLPSVLGGDGFETEGDYQETRKVLEKEFKQSQDTLFLVFQKKKNVSSDQFHAAIKQIVQKIQKEETYASFHHPLQDPAMMHKDIAYGTILLKGQTIDELTANTVAFAKRIQKESNSAVQVSPTGFPVINHEINARSQSDLKKAEMIGLPIAFLVLLMSFGNLMASILPILNGGLSVAATMGILYMIGQQTELSIFVLNVTPMVGFALSIDFALLFVNRFREELEQREVAEAIAATYQTAGRAILFSGLCVFVGLSGLFFFRIEYMQSIALSGMIVVIMSILFSLTLLPAVLSLMGKRLKQLGQKRKSAAFWRAFAHFVMKRSVMMTAVVLIGIALCLLPLRGAKFEFPGIESLPKYSDTRIAYERYETEFNPLLKHHADVTILVEMKQSMTERKSLEKLEAIVKELSADPDVYKVTSAYSMLGNMPSGQLYALLQSQQQQVLPALQAYTHGNRALVQVLLQAKPKGEQAKQWVRNFKDRYKQPDVTYLLGGMTTFEQELQDEVMARVAIAMTVIFGSTFLILMIAFRSLIIPLKAIVMNVLSLSATIGIIVWLFQGGRFGLEQSTIMFVLPIFIFGLVFGLSMDYEVFLISRIYELYKETKNNDTATLEGLVSTSRIITSAALIMIVVTGAFAFTDILPVKQMGLGVALAIFLDATVIRLLLVPSLMKMLGDWNWWFFTKWNLHKEAKGGV</sequence>
<evidence type="ECO:0000256" key="4">
    <source>
        <dbReference type="ARBA" id="ARBA00022989"/>
    </source>
</evidence>
<feature type="transmembrane region" description="Helical" evidence="6">
    <location>
        <begin position="607"/>
        <end position="629"/>
    </location>
</feature>
<dbReference type="RefSeq" id="WP_379952372.1">
    <property type="nucleotide sequence ID" value="NZ_JBHMAF010000197.1"/>
</dbReference>
<keyword evidence="2" id="KW-1003">Cell membrane</keyword>
<dbReference type="PROSITE" id="PS50156">
    <property type="entry name" value="SSD"/>
    <property type="match status" value="1"/>
</dbReference>
<dbReference type="PANTHER" id="PTHR33406">
    <property type="entry name" value="MEMBRANE PROTEIN MJ1562-RELATED"/>
    <property type="match status" value="1"/>
</dbReference>
<comment type="subcellular location">
    <subcellularLocation>
        <location evidence="1">Cell membrane</location>
        <topology evidence="1">Multi-pass membrane protein</topology>
    </subcellularLocation>
</comment>
<feature type="transmembrane region" description="Helical" evidence="6">
    <location>
        <begin position="544"/>
        <end position="565"/>
    </location>
</feature>
<keyword evidence="5 6" id="KW-0472">Membrane</keyword>
<dbReference type="EMBL" id="JBHMAF010000197">
    <property type="protein sequence ID" value="MFB9762467.1"/>
    <property type="molecule type" value="Genomic_DNA"/>
</dbReference>
<feature type="transmembrane region" description="Helical" evidence="6">
    <location>
        <begin position="658"/>
        <end position="678"/>
    </location>
</feature>
<feature type="transmembrane region" description="Helical" evidence="6">
    <location>
        <begin position="210"/>
        <end position="227"/>
    </location>
</feature>
<evidence type="ECO:0000313" key="9">
    <source>
        <dbReference type="Proteomes" id="UP001589609"/>
    </source>
</evidence>
<gene>
    <name evidence="8" type="ORF">ACFFMS_30015</name>
</gene>
<feature type="transmembrane region" description="Helical" evidence="6">
    <location>
        <begin position="233"/>
        <end position="257"/>
    </location>
</feature>
<feature type="transmembrane region" description="Helical" evidence="6">
    <location>
        <begin position="21"/>
        <end position="40"/>
    </location>
</feature>
<keyword evidence="3 6" id="KW-0812">Transmembrane</keyword>
<feature type="domain" description="SSD" evidence="7">
    <location>
        <begin position="206"/>
        <end position="334"/>
    </location>
</feature>
<organism evidence="8 9">
    <name type="scientific">Ectobacillus funiculus</name>
    <dbReference type="NCBI Taxonomy" id="137993"/>
    <lineage>
        <taxon>Bacteria</taxon>
        <taxon>Bacillati</taxon>
        <taxon>Bacillota</taxon>
        <taxon>Bacilli</taxon>
        <taxon>Bacillales</taxon>
        <taxon>Bacillaceae</taxon>
        <taxon>Ectobacillus</taxon>
    </lineage>
</organism>
<feature type="transmembrane region" description="Helical" evidence="6">
    <location>
        <begin position="577"/>
        <end position="595"/>
    </location>
</feature>
<proteinExistence type="predicted"/>
<protein>
    <submittedName>
        <fullName evidence="8">MMPL family transporter</fullName>
    </submittedName>
</protein>
<evidence type="ECO:0000256" key="1">
    <source>
        <dbReference type="ARBA" id="ARBA00004651"/>
    </source>
</evidence>
<name>A0ABV5WPE0_9BACI</name>
<dbReference type="InterPro" id="IPR050545">
    <property type="entry name" value="Mycobact_MmpL"/>
</dbReference>
<dbReference type="SUPFAM" id="SSF82866">
    <property type="entry name" value="Multidrug efflux transporter AcrB transmembrane domain"/>
    <property type="match status" value="2"/>
</dbReference>
<feature type="transmembrane region" description="Helical" evidence="6">
    <location>
        <begin position="283"/>
        <end position="303"/>
    </location>
</feature>
<feature type="transmembrane region" description="Helical" evidence="6">
    <location>
        <begin position="186"/>
        <end position="203"/>
    </location>
</feature>
<evidence type="ECO:0000256" key="3">
    <source>
        <dbReference type="ARBA" id="ARBA00022692"/>
    </source>
</evidence>
<dbReference type="PANTHER" id="PTHR33406:SF13">
    <property type="entry name" value="MEMBRANE PROTEIN YDFJ"/>
    <property type="match status" value="1"/>
</dbReference>